<evidence type="ECO:0000313" key="2">
    <source>
        <dbReference type="Proteomes" id="UP001381693"/>
    </source>
</evidence>
<feature type="non-terminal residue" evidence="1">
    <location>
        <position position="1"/>
    </location>
</feature>
<keyword evidence="2" id="KW-1185">Reference proteome</keyword>
<accession>A0AAN8XT59</accession>
<dbReference type="Proteomes" id="UP001381693">
    <property type="component" value="Unassembled WGS sequence"/>
</dbReference>
<organism evidence="1 2">
    <name type="scientific">Halocaridina rubra</name>
    <name type="common">Hawaiian red shrimp</name>
    <dbReference type="NCBI Taxonomy" id="373956"/>
    <lineage>
        <taxon>Eukaryota</taxon>
        <taxon>Metazoa</taxon>
        <taxon>Ecdysozoa</taxon>
        <taxon>Arthropoda</taxon>
        <taxon>Crustacea</taxon>
        <taxon>Multicrustacea</taxon>
        <taxon>Malacostraca</taxon>
        <taxon>Eumalacostraca</taxon>
        <taxon>Eucarida</taxon>
        <taxon>Decapoda</taxon>
        <taxon>Pleocyemata</taxon>
        <taxon>Caridea</taxon>
        <taxon>Atyoidea</taxon>
        <taxon>Atyidae</taxon>
        <taxon>Halocaridina</taxon>
    </lineage>
</organism>
<reference evidence="1 2" key="1">
    <citation type="submission" date="2023-11" db="EMBL/GenBank/DDBJ databases">
        <title>Halocaridina rubra genome assembly.</title>
        <authorList>
            <person name="Smith C."/>
        </authorList>
    </citation>
    <scope>NUCLEOTIDE SEQUENCE [LARGE SCALE GENOMIC DNA]</scope>
    <source>
        <strain evidence="1">EP-1</strain>
        <tissue evidence="1">Whole</tissue>
    </source>
</reference>
<protein>
    <submittedName>
        <fullName evidence="1">Uncharacterized protein</fullName>
    </submittedName>
</protein>
<dbReference type="AlphaFoldDB" id="A0AAN8XT59"/>
<sequence>VKATNSDSLVMNFSSKENLQKTKIPLDDEDRLNITTKVGNTFAPKITITYVEKQISTKDDVVEEDIVETIVKKSEYLQIMVTYDDDLRIVRIVRMGFTRNRLKYVTF</sequence>
<comment type="caution">
    <text evidence="1">The sequence shown here is derived from an EMBL/GenBank/DDBJ whole genome shotgun (WGS) entry which is preliminary data.</text>
</comment>
<gene>
    <name evidence="1" type="ORF">SK128_012681</name>
</gene>
<proteinExistence type="predicted"/>
<name>A0AAN8XT59_HALRR</name>
<dbReference type="EMBL" id="JAXCGZ010001265">
    <property type="protein sequence ID" value="KAK7085304.1"/>
    <property type="molecule type" value="Genomic_DNA"/>
</dbReference>
<evidence type="ECO:0000313" key="1">
    <source>
        <dbReference type="EMBL" id="KAK7085304.1"/>
    </source>
</evidence>